<dbReference type="eggNOG" id="arCOG05892">
    <property type="taxonomic scope" value="Archaea"/>
</dbReference>
<proteinExistence type="predicted"/>
<accession>H2C941</accession>
<evidence type="ECO:0000256" key="1">
    <source>
        <dbReference type="SAM" id="Phobius"/>
    </source>
</evidence>
<protein>
    <submittedName>
        <fullName evidence="2">Uncharacterized protein</fullName>
    </submittedName>
</protein>
<feature type="transmembrane region" description="Helical" evidence="1">
    <location>
        <begin position="20"/>
        <end position="39"/>
    </location>
</feature>
<evidence type="ECO:0000313" key="3">
    <source>
        <dbReference type="Proteomes" id="UP000003980"/>
    </source>
</evidence>
<gene>
    <name evidence="2" type="ORF">MetMK1DRAFT_00031120</name>
</gene>
<keyword evidence="1" id="KW-1133">Transmembrane helix</keyword>
<reference evidence="2 3" key="1">
    <citation type="submission" date="2012-01" db="EMBL/GenBank/DDBJ databases">
        <title>Improved High-Quality Draft sequence of Metallosphaera yellowstonensis MK1.</title>
        <authorList>
            <consortium name="US DOE Joint Genome Institute"/>
            <person name="Lucas S."/>
            <person name="Han J."/>
            <person name="Cheng J.-F."/>
            <person name="Goodwin L."/>
            <person name="Pitluck S."/>
            <person name="Peters L."/>
            <person name="Teshima H."/>
            <person name="Detter J.C."/>
            <person name="Han C."/>
            <person name="Tapia R."/>
            <person name="Land M."/>
            <person name="Hauser L."/>
            <person name="Kyrpides N."/>
            <person name="Kozubal M."/>
            <person name="Macur R.E."/>
            <person name="Jay Z."/>
            <person name="Inskeep W."/>
            <person name="Woyke T."/>
        </authorList>
    </citation>
    <scope>NUCLEOTIDE SEQUENCE [LARGE SCALE GENOMIC DNA]</scope>
    <source>
        <strain evidence="2 3">MK1</strain>
    </source>
</reference>
<feature type="transmembrane region" description="Helical" evidence="1">
    <location>
        <begin position="51"/>
        <end position="69"/>
    </location>
</feature>
<sequence length="77" mass="8689">MSWEPGGPYWWRGAEMVSFFKLLGIGYVLAILLLIWELVDITLHAAAAPYTGLFTAMALIGFLAFYLFVRFAPESEK</sequence>
<dbReference type="EMBL" id="JH597770">
    <property type="protein sequence ID" value="EHP68667.1"/>
    <property type="molecule type" value="Genomic_DNA"/>
</dbReference>
<organism evidence="2 3">
    <name type="scientific">Metallosphaera yellowstonensis MK1</name>
    <dbReference type="NCBI Taxonomy" id="671065"/>
    <lineage>
        <taxon>Archaea</taxon>
        <taxon>Thermoproteota</taxon>
        <taxon>Thermoprotei</taxon>
        <taxon>Sulfolobales</taxon>
        <taxon>Sulfolobaceae</taxon>
        <taxon>Metallosphaera</taxon>
    </lineage>
</organism>
<dbReference type="AlphaFoldDB" id="H2C941"/>
<keyword evidence="3" id="KW-1185">Reference proteome</keyword>
<dbReference type="Proteomes" id="UP000003980">
    <property type="component" value="Unassembled WGS sequence"/>
</dbReference>
<dbReference type="HOGENOM" id="CLU_2893232_0_0_2"/>
<name>H2C941_9CREN</name>
<evidence type="ECO:0000313" key="2">
    <source>
        <dbReference type="EMBL" id="EHP68667.1"/>
    </source>
</evidence>
<keyword evidence="1" id="KW-0812">Transmembrane</keyword>
<keyword evidence="1" id="KW-0472">Membrane</keyword>
<dbReference type="STRING" id="671065.MetMK1DRAFT_00031120"/>